<evidence type="ECO:0000313" key="1">
    <source>
        <dbReference type="EMBL" id="MDQ8748380.1"/>
    </source>
</evidence>
<dbReference type="AlphaFoldDB" id="A0ABD5B3Z6"/>
<protein>
    <submittedName>
        <fullName evidence="1">Phage terminase large subunit</fullName>
    </submittedName>
</protein>
<proteinExistence type="predicted"/>
<name>A0ABD5B3Z6_ELIMR</name>
<dbReference type="EMBL" id="JAUCQJ010000002">
    <property type="protein sequence ID" value="MDQ8748380.1"/>
    <property type="molecule type" value="Genomic_DNA"/>
</dbReference>
<sequence length="483" mass="56176">MKNDRIKVSQLKTQLFEIYVEKFRRGNFDFITVQDGRKHEKQEQALQILTDKKTREFLYGGAAGGAKSWTGAAWLLFSCLVFPGSKWFIAREELKRIRLSTYITFQKVCKAYCIPESEWSYNGTDNYVRFKNGSQIDMLDVQFKPKDPYYERFGSLEYTGGWIEEGGETNFGAFDVLKTRIGRHLNKEFGLVPKIFVTCNPKKNWMYSYFYKPFKEKGLKAIQYFLQAFVKDNPFIDELYIEQLENTTDKAKRARLLDGDWEYDDNPYKLCVYDKILDLFRNDHLTNKPQKYITADVARFGSDLAVIGVWDDWELIEVHEFEISKTTEIQNCIKALQKKLSIPKSNCIADADGVGGGVVDNLDIIGFHNNGRPFDEDLGDEKDTPKYKNAQTQLLVYLAENIINKNLMFISAELSEEQKERIKEELDTIEQDPNYDVITLVNKATIKENIGRSPDYRDMILMRAYFDFNKPVNNNLKRIASLI</sequence>
<dbReference type="RefSeq" id="WP_309046328.1">
    <property type="nucleotide sequence ID" value="NZ_JAUCQJ010000002.1"/>
</dbReference>
<dbReference type="InterPro" id="IPR027417">
    <property type="entry name" value="P-loop_NTPase"/>
</dbReference>
<organism evidence="1 2">
    <name type="scientific">Elizabethkingia miricola</name>
    <name type="common">Chryseobacterium miricola</name>
    <dbReference type="NCBI Taxonomy" id="172045"/>
    <lineage>
        <taxon>Bacteria</taxon>
        <taxon>Pseudomonadati</taxon>
        <taxon>Bacteroidota</taxon>
        <taxon>Flavobacteriia</taxon>
        <taxon>Flavobacteriales</taxon>
        <taxon>Weeksellaceae</taxon>
        <taxon>Elizabethkingia</taxon>
    </lineage>
</organism>
<comment type="caution">
    <text evidence="1">The sequence shown here is derived from an EMBL/GenBank/DDBJ whole genome shotgun (WGS) entry which is preliminary data.</text>
</comment>
<reference evidence="1 2" key="1">
    <citation type="submission" date="2023-06" db="EMBL/GenBank/DDBJ databases">
        <title>Nosocomial Elizabethkingia miricola genome.</title>
        <authorList>
            <person name="Morgado S."/>
            <person name="Fonseca E."/>
            <person name="Freitas F."/>
            <person name="Vicente A.C."/>
        </authorList>
    </citation>
    <scope>NUCLEOTIDE SEQUENCE [LARGE SCALE GENOMIC DNA]</scope>
    <source>
        <strain evidence="1 2">EM15</strain>
    </source>
</reference>
<dbReference type="Gene3D" id="3.40.50.300">
    <property type="entry name" value="P-loop containing nucleotide triphosphate hydrolases"/>
    <property type="match status" value="1"/>
</dbReference>
<dbReference type="Gene3D" id="3.30.420.240">
    <property type="match status" value="1"/>
</dbReference>
<evidence type="ECO:0000313" key="2">
    <source>
        <dbReference type="Proteomes" id="UP001239265"/>
    </source>
</evidence>
<gene>
    <name evidence="1" type="ORF">QT385_07005</name>
</gene>
<accession>A0ABD5B3Z6</accession>
<dbReference type="Proteomes" id="UP001239265">
    <property type="component" value="Unassembled WGS sequence"/>
</dbReference>